<organism evidence="20 21">
    <name type="scientific">Solibaculum mannosilyticum</name>
    <dbReference type="NCBI Taxonomy" id="2780922"/>
    <lineage>
        <taxon>Bacteria</taxon>
        <taxon>Bacillati</taxon>
        <taxon>Bacillota</taxon>
        <taxon>Clostridia</taxon>
        <taxon>Eubacteriales</taxon>
        <taxon>Oscillospiraceae</taxon>
        <taxon>Solibaculum</taxon>
    </lineage>
</organism>
<evidence type="ECO:0000256" key="19">
    <source>
        <dbReference type="SAM" id="Phobius"/>
    </source>
</evidence>
<keyword evidence="11" id="KW-0443">Lipid metabolism</keyword>
<evidence type="ECO:0000256" key="12">
    <source>
        <dbReference type="ARBA" id="ARBA00023136"/>
    </source>
</evidence>
<dbReference type="InterPro" id="IPR000829">
    <property type="entry name" value="DAGK"/>
</dbReference>
<evidence type="ECO:0000313" key="21">
    <source>
        <dbReference type="Proteomes" id="UP000593890"/>
    </source>
</evidence>
<keyword evidence="6 19" id="KW-0812">Transmembrane</keyword>
<dbReference type="Pfam" id="PF01219">
    <property type="entry name" value="DAGK_prokar"/>
    <property type="match status" value="1"/>
</dbReference>
<evidence type="ECO:0000256" key="17">
    <source>
        <dbReference type="PIRSR" id="PIRSR600829-3"/>
    </source>
</evidence>
<dbReference type="PANTHER" id="PTHR34299:SF1">
    <property type="entry name" value="DIACYLGLYCEROL KINASE"/>
    <property type="match status" value="1"/>
</dbReference>
<evidence type="ECO:0000256" key="3">
    <source>
        <dbReference type="ARBA" id="ARBA00022475"/>
    </source>
</evidence>
<feature type="binding site" evidence="17">
    <location>
        <begin position="88"/>
        <end position="89"/>
    </location>
    <ligand>
        <name>ATP</name>
        <dbReference type="ChEBI" id="CHEBI:30616"/>
    </ligand>
</feature>
<keyword evidence="14" id="KW-1208">Phospholipid metabolism</keyword>
<evidence type="ECO:0000256" key="14">
    <source>
        <dbReference type="ARBA" id="ARBA00023264"/>
    </source>
</evidence>
<dbReference type="GO" id="GO:0046872">
    <property type="term" value="F:metal ion binding"/>
    <property type="evidence" value="ECO:0007669"/>
    <property type="project" value="UniProtKB-KW"/>
</dbReference>
<dbReference type="GO" id="GO:0008654">
    <property type="term" value="P:phospholipid biosynthetic process"/>
    <property type="evidence" value="ECO:0007669"/>
    <property type="project" value="UniProtKB-KW"/>
</dbReference>
<keyword evidence="21" id="KW-1185">Reference proteome</keyword>
<keyword evidence="9 17" id="KW-0067">ATP-binding</keyword>
<evidence type="ECO:0000256" key="4">
    <source>
        <dbReference type="ARBA" id="ARBA00022516"/>
    </source>
</evidence>
<evidence type="ECO:0008006" key="22">
    <source>
        <dbReference type="Google" id="ProtNLM"/>
    </source>
</evidence>
<feature type="binding site" evidence="17">
    <location>
        <position position="10"/>
    </location>
    <ligand>
        <name>ATP</name>
        <dbReference type="ChEBI" id="CHEBI:30616"/>
    </ligand>
</feature>
<keyword evidence="13" id="KW-0594">Phospholipid biosynthesis</keyword>
<comment type="cofactor">
    <cofactor evidence="18">
        <name>Mg(2+)</name>
        <dbReference type="ChEBI" id="CHEBI:18420"/>
    </cofactor>
    <text evidence="18">Mn(2+), Zn(2+), Cd(2+) and Co(2+) support activity to lesser extents.</text>
</comment>
<feature type="binding site" evidence="16">
    <location>
        <position position="63"/>
    </location>
    <ligand>
        <name>substrate</name>
    </ligand>
</feature>
<dbReference type="InterPro" id="IPR033717">
    <property type="entry name" value="UDPK"/>
</dbReference>
<keyword evidence="7 17" id="KW-0547">Nucleotide-binding</keyword>
<evidence type="ECO:0000256" key="16">
    <source>
        <dbReference type="PIRSR" id="PIRSR600829-2"/>
    </source>
</evidence>
<dbReference type="InterPro" id="IPR036945">
    <property type="entry name" value="DAGK_sf"/>
</dbReference>
<comment type="similarity">
    <text evidence="2">Belongs to the bacterial diacylglycerol kinase family.</text>
</comment>
<feature type="transmembrane region" description="Helical" evidence="19">
    <location>
        <begin position="27"/>
        <end position="44"/>
    </location>
</feature>
<keyword evidence="4" id="KW-0444">Lipid biosynthesis</keyword>
<dbReference type="Proteomes" id="UP000593890">
    <property type="component" value="Chromosome"/>
</dbReference>
<dbReference type="AlphaFoldDB" id="A0A7I8CYL5"/>
<gene>
    <name evidence="20" type="ORF">C12CBH8_02200</name>
</gene>
<keyword evidence="3" id="KW-1003">Cell membrane</keyword>
<evidence type="ECO:0000256" key="2">
    <source>
        <dbReference type="ARBA" id="ARBA00005967"/>
    </source>
</evidence>
<evidence type="ECO:0000256" key="6">
    <source>
        <dbReference type="ARBA" id="ARBA00022692"/>
    </source>
</evidence>
<feature type="binding site" evidence="18">
    <location>
        <position position="70"/>
    </location>
    <ligand>
        <name>a divalent metal cation</name>
        <dbReference type="ChEBI" id="CHEBI:60240"/>
    </ligand>
</feature>
<dbReference type="PANTHER" id="PTHR34299">
    <property type="entry name" value="DIACYLGLYCEROL KINASE"/>
    <property type="match status" value="1"/>
</dbReference>
<protein>
    <recommendedName>
        <fullName evidence="22">Diacylglycerol kinase family protein</fullName>
    </recommendedName>
</protein>
<keyword evidence="18" id="KW-0479">Metal-binding</keyword>
<evidence type="ECO:0000256" key="9">
    <source>
        <dbReference type="ARBA" id="ARBA00022840"/>
    </source>
</evidence>
<evidence type="ECO:0000256" key="7">
    <source>
        <dbReference type="ARBA" id="ARBA00022741"/>
    </source>
</evidence>
<comment type="subcellular location">
    <subcellularLocation>
        <location evidence="1">Cell membrane</location>
        <topology evidence="1">Multi-pass membrane protein</topology>
    </subcellularLocation>
</comment>
<keyword evidence="10 19" id="KW-1133">Transmembrane helix</keyword>
<evidence type="ECO:0000256" key="5">
    <source>
        <dbReference type="ARBA" id="ARBA00022679"/>
    </source>
</evidence>
<feature type="transmembrane region" description="Helical" evidence="19">
    <location>
        <begin position="90"/>
        <end position="113"/>
    </location>
</feature>
<keyword evidence="5" id="KW-0808">Transferase</keyword>
<dbReference type="GO" id="GO:0016301">
    <property type="term" value="F:kinase activity"/>
    <property type="evidence" value="ECO:0007669"/>
    <property type="project" value="UniProtKB-KW"/>
</dbReference>
<dbReference type="KEGG" id="sman:C12CBH8_02200"/>
<dbReference type="GO" id="GO:0005524">
    <property type="term" value="F:ATP binding"/>
    <property type="evidence" value="ECO:0007669"/>
    <property type="project" value="UniProtKB-KW"/>
</dbReference>
<dbReference type="GO" id="GO:0005886">
    <property type="term" value="C:plasma membrane"/>
    <property type="evidence" value="ECO:0007669"/>
    <property type="project" value="UniProtKB-SubCell"/>
</dbReference>
<feature type="active site" description="Proton acceptor" evidence="15">
    <location>
        <position position="63"/>
    </location>
</feature>
<evidence type="ECO:0000256" key="1">
    <source>
        <dbReference type="ARBA" id="ARBA00004651"/>
    </source>
</evidence>
<feature type="transmembrane region" description="Helical" evidence="19">
    <location>
        <begin position="119"/>
        <end position="145"/>
    </location>
</feature>
<keyword evidence="12 19" id="KW-0472">Membrane</keyword>
<feature type="binding site" evidence="18">
    <location>
        <position position="22"/>
    </location>
    <ligand>
        <name>a divalent metal cation</name>
        <dbReference type="ChEBI" id="CHEBI:60240"/>
    </ligand>
</feature>
<evidence type="ECO:0000256" key="10">
    <source>
        <dbReference type="ARBA" id="ARBA00022989"/>
    </source>
</evidence>
<evidence type="ECO:0000256" key="18">
    <source>
        <dbReference type="PIRSR" id="PIRSR600829-4"/>
    </source>
</evidence>
<dbReference type="PROSITE" id="PS01069">
    <property type="entry name" value="DAGK_PROKAR"/>
    <property type="match status" value="1"/>
</dbReference>
<proteinExistence type="inferred from homology"/>
<keyword evidence="18" id="KW-0460">Magnesium</keyword>
<keyword evidence="8" id="KW-0418">Kinase</keyword>
<evidence type="ECO:0000313" key="20">
    <source>
        <dbReference type="EMBL" id="BCI59581.1"/>
    </source>
</evidence>
<dbReference type="EMBL" id="AP023321">
    <property type="protein sequence ID" value="BCI59581.1"/>
    <property type="molecule type" value="Genomic_DNA"/>
</dbReference>
<reference evidence="21" key="1">
    <citation type="submission" date="2020-07" db="EMBL/GenBank/DDBJ databases">
        <title>Complete genome sequencing of Clostridia bacterium strain 12CBH8.</title>
        <authorList>
            <person name="Sakamoto M."/>
            <person name="Murakami T."/>
            <person name="Mori H."/>
        </authorList>
    </citation>
    <scope>NUCLEOTIDE SEQUENCE [LARGE SCALE GENOMIC DNA]</scope>
    <source>
        <strain evidence="21">12CBH8</strain>
    </source>
</reference>
<evidence type="ECO:0000256" key="15">
    <source>
        <dbReference type="PIRSR" id="PIRSR600829-1"/>
    </source>
</evidence>
<evidence type="ECO:0000256" key="11">
    <source>
        <dbReference type="ARBA" id="ARBA00023098"/>
    </source>
</evidence>
<dbReference type="Gene3D" id="1.10.287.3610">
    <property type="match status" value="1"/>
</dbReference>
<evidence type="ECO:0000256" key="13">
    <source>
        <dbReference type="ARBA" id="ARBA00023209"/>
    </source>
</evidence>
<name>A0A7I8CYL5_9FIRM</name>
<dbReference type="RefSeq" id="WP_215533387.1">
    <property type="nucleotide sequence ID" value="NZ_AP023321.1"/>
</dbReference>
<feature type="binding site" evidence="17">
    <location>
        <position position="22"/>
    </location>
    <ligand>
        <name>ATP</name>
        <dbReference type="ChEBI" id="CHEBI:30616"/>
    </ligand>
</feature>
<dbReference type="CDD" id="cd14265">
    <property type="entry name" value="UDPK_IM_like"/>
    <property type="match status" value="1"/>
</dbReference>
<accession>A0A7I8CYL5</accession>
<feature type="binding site" evidence="17">
    <location>
        <position position="70"/>
    </location>
    <ligand>
        <name>ATP</name>
        <dbReference type="ChEBI" id="CHEBI:30616"/>
    </ligand>
</feature>
<sequence length="174" mass="18763">MKGLLRSFGYAFRGIGFCIVHERNMRIHLTAICYVTAFSLFFPLSRGEYAVLLLCFGLVPALEAVNTAVEKAVDLSSPARHPLARVAKDAAAGAVLIASLAAVGVAVFLFARPEGFQNLFLFFVAFPWAVIPLAAVTALFVLFIFRGPFGVLSFLRHPGKKDGVTSSSGPDRLD</sequence>
<evidence type="ECO:0000256" key="8">
    <source>
        <dbReference type="ARBA" id="ARBA00022777"/>
    </source>
</evidence>